<proteinExistence type="predicted"/>
<reference evidence="2" key="1">
    <citation type="submission" date="2024-07" db="EMBL/GenBank/DDBJ databases">
        <authorList>
            <person name="Biller S.J."/>
        </authorList>
    </citation>
    <scope>NUCLEOTIDE SEQUENCE</scope>
    <source>
        <strain evidence="2">WC2409</strain>
    </source>
</reference>
<evidence type="ECO:0000313" key="2">
    <source>
        <dbReference type="EMBL" id="XDU96013.1"/>
    </source>
</evidence>
<gene>
    <name evidence="1" type="ORF">AB3G34_02565</name>
    <name evidence="2" type="ORF">AB3G34_02620</name>
</gene>
<organism evidence="2">
    <name type="scientific">Flavobacterium sp. WC2409</name>
    <dbReference type="NCBI Taxonomy" id="3234139"/>
    <lineage>
        <taxon>Bacteria</taxon>
        <taxon>Pseudomonadati</taxon>
        <taxon>Bacteroidota</taxon>
        <taxon>Flavobacteriia</taxon>
        <taxon>Flavobacteriales</taxon>
        <taxon>Flavobacteriaceae</taxon>
        <taxon>Flavobacterium</taxon>
    </lineage>
</organism>
<name>A0AB39W5W6_9FLAO</name>
<sequence>MENKIRHVPRHIELTAVFERDFKDKRIRVIESRDLKKPLDLQSKINRESFMVLA</sequence>
<dbReference type="EMBL" id="CP165625">
    <property type="protein sequence ID" value="XDU96013.1"/>
    <property type="molecule type" value="Genomic_DNA"/>
</dbReference>
<dbReference type="EMBL" id="CP165625">
    <property type="protein sequence ID" value="XDU96012.1"/>
    <property type="molecule type" value="Genomic_DNA"/>
</dbReference>
<accession>A0AB39W5W6</accession>
<dbReference type="AlphaFoldDB" id="A0AB39W5W6"/>
<evidence type="ECO:0000313" key="1">
    <source>
        <dbReference type="EMBL" id="XDU96012.1"/>
    </source>
</evidence>
<protein>
    <submittedName>
        <fullName evidence="2">Uncharacterized protein</fullName>
    </submittedName>
</protein>
<dbReference type="RefSeq" id="WP_367768211.1">
    <property type="nucleotide sequence ID" value="NZ_CP165625.1"/>
</dbReference>